<protein>
    <submittedName>
        <fullName evidence="1">Uncharacterized protein</fullName>
    </submittedName>
</protein>
<evidence type="ECO:0000313" key="2">
    <source>
        <dbReference type="Proteomes" id="UP000515561"/>
    </source>
</evidence>
<organism evidence="1 2">
    <name type="scientific">Anaerocolumna cellulosilytica</name>
    <dbReference type="NCBI Taxonomy" id="433286"/>
    <lineage>
        <taxon>Bacteria</taxon>
        <taxon>Bacillati</taxon>
        <taxon>Bacillota</taxon>
        <taxon>Clostridia</taxon>
        <taxon>Lachnospirales</taxon>
        <taxon>Lachnospiraceae</taxon>
        <taxon>Anaerocolumna</taxon>
    </lineage>
</organism>
<proteinExistence type="predicted"/>
<dbReference type="RefSeq" id="WP_184090839.1">
    <property type="nucleotide sequence ID" value="NZ_AP023367.1"/>
</dbReference>
<dbReference type="EMBL" id="AP023367">
    <property type="protein sequence ID" value="BCJ93517.1"/>
    <property type="molecule type" value="Genomic_DNA"/>
</dbReference>
<gene>
    <name evidence="1" type="ORF">acsn021_10860</name>
</gene>
<reference evidence="1 2" key="1">
    <citation type="journal article" date="2016" name="Int. J. Syst. Evol. Microbiol.">
        <title>Descriptions of Anaerotaenia torta gen. nov., sp. nov. and Anaerocolumna cellulosilytica gen. nov., sp. nov. isolated from a methanogenic reactor of cattle waste.</title>
        <authorList>
            <person name="Uek A."/>
            <person name="Ohtaki Y."/>
            <person name="Kaku N."/>
            <person name="Ueki K."/>
        </authorList>
    </citation>
    <scope>NUCLEOTIDE SEQUENCE [LARGE SCALE GENOMIC DNA]</scope>
    <source>
        <strain evidence="1 2">SN021</strain>
    </source>
</reference>
<dbReference type="AlphaFoldDB" id="A0A6S6R0A4"/>
<evidence type="ECO:0000313" key="1">
    <source>
        <dbReference type="EMBL" id="BCJ93517.1"/>
    </source>
</evidence>
<dbReference type="KEGG" id="acel:acsn021_10860"/>
<sequence>MNSTQNKKRIIKSHSDILTVQQAINDLYNEYKKMGYDMIRKILNAFTYRLDDGSVAIVYWDKGNIYEKVVESKGGQ</sequence>
<dbReference type="Proteomes" id="UP000515561">
    <property type="component" value="Chromosome"/>
</dbReference>
<accession>A0A6S6R0A4</accession>
<keyword evidence="2" id="KW-1185">Reference proteome</keyword>
<name>A0A6S6R0A4_9FIRM</name>